<feature type="domain" description="RRM" evidence="4">
    <location>
        <begin position="89"/>
        <end position="145"/>
    </location>
</feature>
<evidence type="ECO:0000256" key="3">
    <source>
        <dbReference type="PROSITE-ProRule" id="PRU00176"/>
    </source>
</evidence>
<feature type="domain" description="RRM" evidence="4">
    <location>
        <begin position="9"/>
        <end position="98"/>
    </location>
</feature>
<dbReference type="Proteomes" id="UP000676336">
    <property type="component" value="Unassembled WGS sequence"/>
</dbReference>
<reference evidence="5" key="1">
    <citation type="submission" date="2021-02" db="EMBL/GenBank/DDBJ databases">
        <authorList>
            <person name="Nowell W R."/>
        </authorList>
    </citation>
    <scope>NUCLEOTIDE SEQUENCE</scope>
</reference>
<gene>
    <name evidence="5" type="ORF">SMN809_LOCUS78238</name>
</gene>
<dbReference type="Pfam" id="PF00076">
    <property type="entry name" value="RRM_1"/>
    <property type="match status" value="2"/>
</dbReference>
<evidence type="ECO:0000256" key="1">
    <source>
        <dbReference type="ARBA" id="ARBA00004123"/>
    </source>
</evidence>
<comment type="caution">
    <text evidence="5">The sequence shown here is derived from an EMBL/GenBank/DDBJ whole genome shotgun (WGS) entry which is preliminary data.</text>
</comment>
<dbReference type="CDD" id="cd00590">
    <property type="entry name" value="RRM_SF"/>
    <property type="match status" value="1"/>
</dbReference>
<keyword evidence="3" id="KW-0694">RNA-binding</keyword>
<evidence type="ECO:0000313" key="5">
    <source>
        <dbReference type="EMBL" id="CAF5210609.1"/>
    </source>
</evidence>
<protein>
    <recommendedName>
        <fullName evidence="4">RRM domain-containing protein</fullName>
    </recommendedName>
</protein>
<organism evidence="5 6">
    <name type="scientific">Rotaria magnacalcarata</name>
    <dbReference type="NCBI Taxonomy" id="392030"/>
    <lineage>
        <taxon>Eukaryota</taxon>
        <taxon>Metazoa</taxon>
        <taxon>Spiralia</taxon>
        <taxon>Gnathifera</taxon>
        <taxon>Rotifera</taxon>
        <taxon>Eurotatoria</taxon>
        <taxon>Bdelloidea</taxon>
        <taxon>Philodinida</taxon>
        <taxon>Philodinidae</taxon>
        <taxon>Rotaria</taxon>
    </lineage>
</organism>
<name>A0A8S3J0U0_9BILA</name>
<dbReference type="GO" id="GO:0005654">
    <property type="term" value="C:nucleoplasm"/>
    <property type="evidence" value="ECO:0007669"/>
    <property type="project" value="TreeGrafter"/>
</dbReference>
<evidence type="ECO:0000256" key="2">
    <source>
        <dbReference type="ARBA" id="ARBA00023242"/>
    </source>
</evidence>
<evidence type="ECO:0000313" key="6">
    <source>
        <dbReference type="Proteomes" id="UP000676336"/>
    </source>
</evidence>
<accession>A0A8S3J0U0</accession>
<dbReference type="GO" id="GO:0003723">
    <property type="term" value="F:RNA binding"/>
    <property type="evidence" value="ECO:0007669"/>
    <property type="project" value="UniProtKB-UniRule"/>
</dbReference>
<feature type="non-terminal residue" evidence="5">
    <location>
        <position position="145"/>
    </location>
</feature>
<comment type="subcellular location">
    <subcellularLocation>
        <location evidence="1">Nucleus</location>
    </subcellularLocation>
</comment>
<dbReference type="InterPro" id="IPR035979">
    <property type="entry name" value="RBD_domain_sf"/>
</dbReference>
<keyword evidence="2" id="KW-0539">Nucleus</keyword>
<dbReference type="EMBL" id="CAJOBI010339324">
    <property type="protein sequence ID" value="CAF5210609.1"/>
    <property type="molecule type" value="Genomic_DNA"/>
</dbReference>
<dbReference type="SUPFAM" id="SSF54928">
    <property type="entry name" value="RNA-binding domain, RBD"/>
    <property type="match status" value="1"/>
</dbReference>
<dbReference type="InterPro" id="IPR012677">
    <property type="entry name" value="Nucleotide-bd_a/b_plait_sf"/>
</dbReference>
<dbReference type="Gene3D" id="3.30.70.330">
    <property type="match status" value="2"/>
</dbReference>
<sequence length="145" mass="16680">MSSTASLKCQLLVRNLSKRTTTKQLQQYASRYGSVLDCYLTDTDGEGFIEFNDRMSVDVFMDKRPHSIDGNELQFQRCLPPTELQKSVKRIFIRGTVQQLTESHLANYFDKYGKLLSCTIPKGKRNNTFTHFGYAFVAFDDEDIV</sequence>
<dbReference type="SMART" id="SM00360">
    <property type="entry name" value="RRM"/>
    <property type="match status" value="1"/>
</dbReference>
<dbReference type="PANTHER" id="PTHR48033">
    <property type="entry name" value="RNA-BINDING (RRM/RBD/RNP MOTIFS) FAMILY PROTEIN"/>
    <property type="match status" value="1"/>
</dbReference>
<dbReference type="PANTHER" id="PTHR48033:SF10">
    <property type="entry name" value="RNA-BINDING PROTEIN SQUID"/>
    <property type="match status" value="1"/>
</dbReference>
<dbReference type="InterPro" id="IPR000504">
    <property type="entry name" value="RRM_dom"/>
</dbReference>
<dbReference type="GO" id="GO:0000785">
    <property type="term" value="C:chromatin"/>
    <property type="evidence" value="ECO:0007669"/>
    <property type="project" value="TreeGrafter"/>
</dbReference>
<dbReference type="PROSITE" id="PS50102">
    <property type="entry name" value="RRM"/>
    <property type="match status" value="2"/>
</dbReference>
<proteinExistence type="predicted"/>
<dbReference type="GO" id="GO:0010468">
    <property type="term" value="P:regulation of gene expression"/>
    <property type="evidence" value="ECO:0007669"/>
    <property type="project" value="TreeGrafter"/>
</dbReference>
<dbReference type="AlphaFoldDB" id="A0A8S3J0U0"/>
<evidence type="ECO:0000259" key="4">
    <source>
        <dbReference type="PROSITE" id="PS50102"/>
    </source>
</evidence>